<evidence type="ECO:0000256" key="2">
    <source>
        <dbReference type="ARBA" id="ARBA00022603"/>
    </source>
</evidence>
<reference evidence="8 9" key="1">
    <citation type="submission" date="2019-06" db="EMBL/GenBank/DDBJ databases">
        <title>Genome sequence analysis of &gt;100 Bacillus licheniformis strains suggests intrinsic resistance to this species.</title>
        <authorList>
            <person name="Wels M."/>
            <person name="Siezen R.J."/>
            <person name="Johansen E."/>
            <person name="Stuer-Lauridsen B."/>
            <person name="Bjerre K."/>
            <person name="Nielsen B.K.K."/>
        </authorList>
    </citation>
    <scope>NUCLEOTIDE SEQUENCE [LARGE SCALE GENOMIC DNA]</scope>
    <source>
        <strain evidence="8 9">BAC-16736</strain>
    </source>
</reference>
<dbReference type="PRINTS" id="PR00105">
    <property type="entry name" value="C5METTRFRASE"/>
</dbReference>
<evidence type="ECO:0000256" key="6">
    <source>
        <dbReference type="PROSITE-ProRule" id="PRU01016"/>
    </source>
</evidence>
<dbReference type="GO" id="GO:0009307">
    <property type="term" value="P:DNA restriction-modification system"/>
    <property type="evidence" value="ECO:0007669"/>
    <property type="project" value="UniProtKB-KW"/>
</dbReference>
<dbReference type="EMBL" id="NILC01000024">
    <property type="protein sequence ID" value="TWL26149.1"/>
    <property type="molecule type" value="Genomic_DNA"/>
</dbReference>
<dbReference type="PROSITE" id="PS51679">
    <property type="entry name" value="SAM_MT_C5"/>
    <property type="match status" value="1"/>
</dbReference>
<evidence type="ECO:0000256" key="4">
    <source>
        <dbReference type="ARBA" id="ARBA00022691"/>
    </source>
</evidence>
<comment type="caution">
    <text evidence="8">The sequence shown here is derived from an EMBL/GenBank/DDBJ whole genome shotgun (WGS) entry which is preliminary data.</text>
</comment>
<sequence>MEKKEYRWKLADLKNIKKNGLKVFGTFSCGGGSSMGYKLAGYDLLGKCEIDPQMMKIYRKNHNPKYPFLMDIRDFNKMENLPDELFDLDIFDGSPPCSVFSIAGDREKAWGKEKAFREGQAKQSLDDLFFHYLDAVERLRPKIFVAENVKGMVSGNAKGYVKLVIERAKEIGYDVQLFLLNAATMGVPQRRERVFFIGRRKDLNLLPFKLSFNEPPMVYKEFRSGHGARLKEISKLYKRWVKRRPSDNNVGDITKRIEGKESNFNTILVKNSLVPPTLASGSVFVRYDEPYYISERDIILMQSFPLDYDFMDASVQYVCGMSVPPVMMKKISEQIYKQWFEK</sequence>
<dbReference type="EC" id="2.1.1.37" evidence="1"/>
<evidence type="ECO:0000256" key="1">
    <source>
        <dbReference type="ARBA" id="ARBA00011975"/>
    </source>
</evidence>
<dbReference type="GO" id="GO:0032259">
    <property type="term" value="P:methylation"/>
    <property type="evidence" value="ECO:0007669"/>
    <property type="project" value="UniProtKB-KW"/>
</dbReference>
<keyword evidence="5" id="KW-0680">Restriction system</keyword>
<evidence type="ECO:0000256" key="7">
    <source>
        <dbReference type="RuleBase" id="RU000416"/>
    </source>
</evidence>
<keyword evidence="3 6" id="KW-0808">Transferase</keyword>
<evidence type="ECO:0000313" key="9">
    <source>
        <dbReference type="Proteomes" id="UP000435910"/>
    </source>
</evidence>
<dbReference type="Gene3D" id="3.40.50.150">
    <property type="entry name" value="Vaccinia Virus protein VP39"/>
    <property type="match status" value="1"/>
</dbReference>
<protein>
    <recommendedName>
        <fullName evidence="1">DNA (cytosine-5-)-methyltransferase</fullName>
        <ecNumber evidence="1">2.1.1.37</ecNumber>
    </recommendedName>
</protein>
<evidence type="ECO:0000256" key="5">
    <source>
        <dbReference type="ARBA" id="ARBA00022747"/>
    </source>
</evidence>
<dbReference type="GO" id="GO:0003677">
    <property type="term" value="F:DNA binding"/>
    <property type="evidence" value="ECO:0007669"/>
    <property type="project" value="TreeGrafter"/>
</dbReference>
<dbReference type="InterPro" id="IPR029063">
    <property type="entry name" value="SAM-dependent_MTases_sf"/>
</dbReference>
<dbReference type="Gene3D" id="3.90.120.10">
    <property type="entry name" value="DNA Methylase, subunit A, domain 2"/>
    <property type="match status" value="1"/>
</dbReference>
<evidence type="ECO:0000256" key="3">
    <source>
        <dbReference type="ARBA" id="ARBA00022679"/>
    </source>
</evidence>
<comment type="similarity">
    <text evidence="6 7">Belongs to the class I-like SAM-binding methyltransferase superfamily. C5-methyltransferase family.</text>
</comment>
<dbReference type="GO" id="GO:0044027">
    <property type="term" value="P:negative regulation of gene expression via chromosomal CpG island methylation"/>
    <property type="evidence" value="ECO:0007669"/>
    <property type="project" value="TreeGrafter"/>
</dbReference>
<dbReference type="PANTHER" id="PTHR10629">
    <property type="entry name" value="CYTOSINE-SPECIFIC METHYLTRANSFERASE"/>
    <property type="match status" value="1"/>
</dbReference>
<dbReference type="AlphaFoldDB" id="A0A7U3Q8B7"/>
<dbReference type="GO" id="GO:0003886">
    <property type="term" value="F:DNA (cytosine-5-)-methyltransferase activity"/>
    <property type="evidence" value="ECO:0007669"/>
    <property type="project" value="UniProtKB-EC"/>
</dbReference>
<organism evidence="8 9">
    <name type="scientific">Bacillus licheniformis</name>
    <dbReference type="NCBI Taxonomy" id="1402"/>
    <lineage>
        <taxon>Bacteria</taxon>
        <taxon>Bacillati</taxon>
        <taxon>Bacillota</taxon>
        <taxon>Bacilli</taxon>
        <taxon>Bacillales</taxon>
        <taxon>Bacillaceae</taxon>
        <taxon>Bacillus</taxon>
    </lineage>
</organism>
<feature type="active site" evidence="6">
    <location>
        <position position="97"/>
    </location>
</feature>
<dbReference type="Proteomes" id="UP000435910">
    <property type="component" value="Unassembled WGS sequence"/>
</dbReference>
<evidence type="ECO:0000313" key="8">
    <source>
        <dbReference type="EMBL" id="TWL26149.1"/>
    </source>
</evidence>
<dbReference type="InterPro" id="IPR001525">
    <property type="entry name" value="C5_MeTfrase"/>
</dbReference>
<gene>
    <name evidence="8" type="ORF">CHCC16736_0072</name>
</gene>
<accession>A0A7U3Q8B7</accession>
<keyword evidence="4 6" id="KW-0949">S-adenosyl-L-methionine</keyword>
<proteinExistence type="inferred from homology"/>
<dbReference type="NCBIfam" id="TIGR00675">
    <property type="entry name" value="dcm"/>
    <property type="match status" value="1"/>
</dbReference>
<dbReference type="InterPro" id="IPR050390">
    <property type="entry name" value="C5-Methyltransferase"/>
</dbReference>
<dbReference type="SUPFAM" id="SSF53335">
    <property type="entry name" value="S-adenosyl-L-methionine-dependent methyltransferases"/>
    <property type="match status" value="1"/>
</dbReference>
<keyword evidence="2 6" id="KW-0489">Methyltransferase</keyword>
<dbReference type="PANTHER" id="PTHR10629:SF52">
    <property type="entry name" value="DNA (CYTOSINE-5)-METHYLTRANSFERASE 1"/>
    <property type="match status" value="1"/>
</dbReference>
<dbReference type="Pfam" id="PF00145">
    <property type="entry name" value="DNA_methylase"/>
    <property type="match status" value="1"/>
</dbReference>
<name>A0A7U3Q8B7_BACLI</name>